<proteinExistence type="inferred from homology"/>
<keyword evidence="8" id="KW-0028">Amino-acid biosynthesis</keyword>
<dbReference type="InterPro" id="IPR001962">
    <property type="entry name" value="Asn_synthase"/>
</dbReference>
<keyword evidence="8" id="KW-0061">Asparagine biosynthesis</keyword>
<feature type="binding site" evidence="9">
    <location>
        <position position="301"/>
    </location>
    <ligand>
        <name>ATP</name>
        <dbReference type="ChEBI" id="CHEBI:30616"/>
    </ligand>
</feature>
<dbReference type="SUPFAM" id="SSF56235">
    <property type="entry name" value="N-terminal nucleophile aminohydrolases (Ntn hydrolases)"/>
    <property type="match status" value="1"/>
</dbReference>
<comment type="catalytic activity">
    <reaction evidence="7">
        <text>L-aspartate + L-glutamine + ATP + H2O = L-asparagine + L-glutamate + AMP + diphosphate + H(+)</text>
        <dbReference type="Rhea" id="RHEA:12228"/>
        <dbReference type="ChEBI" id="CHEBI:15377"/>
        <dbReference type="ChEBI" id="CHEBI:15378"/>
        <dbReference type="ChEBI" id="CHEBI:29985"/>
        <dbReference type="ChEBI" id="CHEBI:29991"/>
        <dbReference type="ChEBI" id="CHEBI:30616"/>
        <dbReference type="ChEBI" id="CHEBI:33019"/>
        <dbReference type="ChEBI" id="CHEBI:58048"/>
        <dbReference type="ChEBI" id="CHEBI:58359"/>
        <dbReference type="ChEBI" id="CHEBI:456215"/>
        <dbReference type="EC" id="6.3.5.4"/>
    </reaction>
</comment>
<accession>A0A154VH60</accession>
<dbReference type="InterPro" id="IPR033738">
    <property type="entry name" value="AsnB_N"/>
</dbReference>
<evidence type="ECO:0000256" key="1">
    <source>
        <dbReference type="ARBA" id="ARBA00005187"/>
    </source>
</evidence>
<reference evidence="12 13" key="1">
    <citation type="submission" date="2015-12" db="EMBL/GenBank/DDBJ databases">
        <title>Genome sequence of Oceanibaculum pacificum MCCC 1A02656.</title>
        <authorList>
            <person name="Lu L."/>
            <person name="Lai Q."/>
            <person name="Shao Z."/>
            <person name="Qian P."/>
        </authorList>
    </citation>
    <scope>NUCLEOTIDE SEQUENCE [LARGE SCALE GENOMIC DNA]</scope>
    <source>
        <strain evidence="12 13">MCCC 1A02656</strain>
    </source>
</reference>
<dbReference type="EC" id="6.3.5.4" evidence="3"/>
<organism evidence="12 13">
    <name type="scientific">Oceanibaculum pacificum</name>
    <dbReference type="NCBI Taxonomy" id="580166"/>
    <lineage>
        <taxon>Bacteria</taxon>
        <taxon>Pseudomonadati</taxon>
        <taxon>Pseudomonadota</taxon>
        <taxon>Alphaproteobacteria</taxon>
        <taxon>Rhodospirillales</taxon>
        <taxon>Oceanibaculaceae</taxon>
        <taxon>Oceanibaculum</taxon>
    </lineage>
</organism>
<feature type="site" description="Important for beta-aspartyl-AMP intermediate formation" evidence="10">
    <location>
        <position position="376"/>
    </location>
</feature>
<dbReference type="AlphaFoldDB" id="A0A154VH60"/>
<dbReference type="GO" id="GO:0004066">
    <property type="term" value="F:asparagine synthase (glutamine-hydrolyzing) activity"/>
    <property type="evidence" value="ECO:0007669"/>
    <property type="project" value="UniProtKB-EC"/>
</dbReference>
<evidence type="ECO:0000259" key="11">
    <source>
        <dbReference type="PROSITE" id="PS51278"/>
    </source>
</evidence>
<evidence type="ECO:0000313" key="12">
    <source>
        <dbReference type="EMBL" id="KZD00610.1"/>
    </source>
</evidence>
<comment type="similarity">
    <text evidence="2">Belongs to the asparagine synthetase family.</text>
</comment>
<feature type="domain" description="Glutamine amidotransferase type-2" evidence="11">
    <location>
        <begin position="2"/>
        <end position="219"/>
    </location>
</feature>
<dbReference type="GO" id="GO:0005829">
    <property type="term" value="C:cytosol"/>
    <property type="evidence" value="ECO:0007669"/>
    <property type="project" value="TreeGrafter"/>
</dbReference>
<dbReference type="InterPro" id="IPR051786">
    <property type="entry name" value="ASN_synthetase/amidase"/>
</dbReference>
<dbReference type="PIRSF" id="PIRSF001589">
    <property type="entry name" value="Asn_synthetase_glu-h"/>
    <property type="match status" value="1"/>
</dbReference>
<dbReference type="Gene3D" id="3.60.20.10">
    <property type="entry name" value="Glutamine Phosphoribosylpyrophosphate, subunit 1, domain 1"/>
    <property type="match status" value="1"/>
</dbReference>
<dbReference type="PANTHER" id="PTHR43284:SF1">
    <property type="entry name" value="ASPARAGINE SYNTHETASE"/>
    <property type="match status" value="1"/>
</dbReference>
<dbReference type="PANTHER" id="PTHR43284">
    <property type="entry name" value="ASPARAGINE SYNTHETASE (GLUTAMINE-HYDROLYZING)"/>
    <property type="match status" value="1"/>
</dbReference>
<evidence type="ECO:0000256" key="2">
    <source>
        <dbReference type="ARBA" id="ARBA00005752"/>
    </source>
</evidence>
<keyword evidence="4 9" id="KW-0547">Nucleotide-binding</keyword>
<dbReference type="GO" id="GO:0006529">
    <property type="term" value="P:asparagine biosynthetic process"/>
    <property type="evidence" value="ECO:0007669"/>
    <property type="project" value="UniProtKB-KW"/>
</dbReference>
<evidence type="ECO:0000313" key="13">
    <source>
        <dbReference type="Proteomes" id="UP000076400"/>
    </source>
</evidence>
<keyword evidence="5 9" id="KW-0067">ATP-binding</keyword>
<protein>
    <recommendedName>
        <fullName evidence="3">asparagine synthase (glutamine-hydrolyzing)</fullName>
        <ecNumber evidence="3">6.3.5.4</ecNumber>
    </recommendedName>
</protein>
<evidence type="ECO:0000256" key="5">
    <source>
        <dbReference type="ARBA" id="ARBA00022840"/>
    </source>
</evidence>
<evidence type="ECO:0000256" key="8">
    <source>
        <dbReference type="PIRSR" id="PIRSR001589-1"/>
    </source>
</evidence>
<dbReference type="InterPro" id="IPR014729">
    <property type="entry name" value="Rossmann-like_a/b/a_fold"/>
</dbReference>
<dbReference type="STRING" id="580166.AUP43_14310"/>
<dbReference type="Gene3D" id="3.40.50.620">
    <property type="entry name" value="HUPs"/>
    <property type="match status" value="1"/>
</dbReference>
<dbReference type="GO" id="GO:0005524">
    <property type="term" value="F:ATP binding"/>
    <property type="evidence" value="ECO:0007669"/>
    <property type="project" value="UniProtKB-KW"/>
</dbReference>
<dbReference type="EMBL" id="LPXN01000163">
    <property type="protein sequence ID" value="KZD00610.1"/>
    <property type="molecule type" value="Genomic_DNA"/>
</dbReference>
<evidence type="ECO:0000256" key="7">
    <source>
        <dbReference type="ARBA" id="ARBA00048741"/>
    </source>
</evidence>
<evidence type="ECO:0000256" key="4">
    <source>
        <dbReference type="ARBA" id="ARBA00022741"/>
    </source>
</evidence>
<dbReference type="CDD" id="cd01991">
    <property type="entry name" value="Asn_synthase_B_C"/>
    <property type="match status" value="1"/>
</dbReference>
<dbReference type="CDD" id="cd00712">
    <property type="entry name" value="AsnB"/>
    <property type="match status" value="1"/>
</dbReference>
<sequence>MCGIAGLWDRRRRLSPSALAEANGAMTAALARRGPDDEGRWEDAEAGIALGHRRLAIIDLSPAGHEPMVSADGRLVLTYNGEVYNFPDLRRELAAAGASFRGDCDAEVMLEGFARWGVAATVEKLVGMFAFALWDRRDRTLTLGRDRLGKKPLYWGEADGLLLFGSELKALAACPHWRREIDRDSVAAFLRHAYVPSPHSIYRGIHKLPPGCLVEIPAEGEPALTRYWDLESVALAGLADPLPEQPEAALDLLEPLLRDAVARRMVADVPLGVLLSGGIDSSLVAALMQAGSDRPIRSFTIGFQDSDLDEAPLAGAVARHLGADHTQLYLTEADARNTVPELPEIYDEPFADASQIPTLLVSRLARGQVTVALGGDGGDELFGGYHRHRIGEGLWRKVAEVPRPMRKVASALLKMPSSSAWAKVAEQLPARYRPPMLGDKVGKLAAILPLDGPDAMYRRLVTHWPAAESLVPGAGGRLSIPGDLSARMPDPFHRARLMDAAGYLPDDVLTKVDRASMACGLEVRAPLLDHRVAALAWRFPKALLHRDGKSKWPLRQILARHVPADLFERPKAGFSVPIDGWLRGPLRDWAESLLSAEALARDGLLQEKPIRAAWRAHQDGARDHGNQLWAVLMLQAWRQRRGF</sequence>
<keyword evidence="13" id="KW-1185">Reference proteome</keyword>
<comment type="caution">
    <text evidence="12">The sequence shown here is derived from an EMBL/GenBank/DDBJ whole genome shotgun (WGS) entry which is preliminary data.</text>
</comment>
<feature type="binding site" evidence="9">
    <location>
        <position position="274"/>
    </location>
    <ligand>
        <name>ATP</name>
        <dbReference type="ChEBI" id="CHEBI:30616"/>
    </ligand>
</feature>
<feature type="binding site" evidence="9">
    <location>
        <position position="105"/>
    </location>
    <ligand>
        <name>L-glutamine</name>
        <dbReference type="ChEBI" id="CHEBI:58359"/>
    </ligand>
</feature>
<dbReference type="InterPro" id="IPR017932">
    <property type="entry name" value="GATase_2_dom"/>
</dbReference>
<evidence type="ECO:0000256" key="3">
    <source>
        <dbReference type="ARBA" id="ARBA00012737"/>
    </source>
</evidence>
<dbReference type="Pfam" id="PF13522">
    <property type="entry name" value="GATase_6"/>
    <property type="match status" value="1"/>
</dbReference>
<dbReference type="OrthoDB" id="9763290at2"/>
<dbReference type="Pfam" id="PF00733">
    <property type="entry name" value="Asn_synthase"/>
    <property type="match status" value="1"/>
</dbReference>
<dbReference type="SUPFAM" id="SSF52402">
    <property type="entry name" value="Adenine nucleotide alpha hydrolases-like"/>
    <property type="match status" value="1"/>
</dbReference>
<gene>
    <name evidence="12" type="ORF">AUP43_14310</name>
</gene>
<dbReference type="PROSITE" id="PS51278">
    <property type="entry name" value="GATASE_TYPE_2"/>
    <property type="match status" value="1"/>
</dbReference>
<feature type="active site" description="For GATase activity" evidence="8">
    <location>
        <position position="2"/>
    </location>
</feature>
<dbReference type="RefSeq" id="WP_067559961.1">
    <property type="nucleotide sequence ID" value="NZ_LPXN01000163.1"/>
</dbReference>
<dbReference type="InterPro" id="IPR029055">
    <property type="entry name" value="Ntn_hydrolases_N"/>
</dbReference>
<name>A0A154VH60_9PROT</name>
<evidence type="ECO:0000256" key="6">
    <source>
        <dbReference type="ARBA" id="ARBA00022962"/>
    </source>
</evidence>
<dbReference type="NCBIfam" id="TIGR01536">
    <property type="entry name" value="asn_synth_AEB"/>
    <property type="match status" value="1"/>
</dbReference>
<comment type="pathway">
    <text evidence="1">Amino-acid biosynthesis; L-asparagine biosynthesis; L-asparagine from L-aspartate (L-Gln route): step 1/1.</text>
</comment>
<dbReference type="Proteomes" id="UP000076400">
    <property type="component" value="Unassembled WGS sequence"/>
</dbReference>
<evidence type="ECO:0000256" key="9">
    <source>
        <dbReference type="PIRSR" id="PIRSR001589-2"/>
    </source>
</evidence>
<evidence type="ECO:0000256" key="10">
    <source>
        <dbReference type="PIRSR" id="PIRSR001589-3"/>
    </source>
</evidence>
<dbReference type="InterPro" id="IPR006426">
    <property type="entry name" value="Asn_synth_AEB"/>
</dbReference>
<keyword evidence="6 8" id="KW-0315">Glutamine amidotransferase</keyword>